<dbReference type="InterPro" id="IPR002110">
    <property type="entry name" value="Ankyrin_rpt"/>
</dbReference>
<evidence type="ECO:0000256" key="2">
    <source>
        <dbReference type="ARBA" id="ARBA00023043"/>
    </source>
</evidence>
<dbReference type="Pfam" id="PF12796">
    <property type="entry name" value="Ank_2"/>
    <property type="match status" value="2"/>
</dbReference>
<evidence type="ECO:0000256" key="1">
    <source>
        <dbReference type="ARBA" id="ARBA00022737"/>
    </source>
</evidence>
<feature type="repeat" description="ANK" evidence="3">
    <location>
        <begin position="558"/>
        <end position="590"/>
    </location>
</feature>
<evidence type="ECO:0000256" key="3">
    <source>
        <dbReference type="PROSITE-ProRule" id="PRU00023"/>
    </source>
</evidence>
<reference evidence="5 6" key="1">
    <citation type="journal article" date="2022" name="Nat. Microbiol.">
        <title>The microbiome of a bacterivorous marine choanoflagellate contains a resource-demanding obligate bacterial associate.</title>
        <authorList>
            <person name="Needham D.M."/>
            <person name="Poirier C."/>
            <person name="Bachy C."/>
            <person name="George E.E."/>
            <person name="Wilken S."/>
            <person name="Yung C.C.M."/>
            <person name="Limardo A.J."/>
            <person name="Morando M."/>
            <person name="Sudek L."/>
            <person name="Malmstrom R.R."/>
            <person name="Keeling P.J."/>
            <person name="Santoro A.E."/>
            <person name="Worden A.Z."/>
        </authorList>
    </citation>
    <scope>NUCLEOTIDE SEQUENCE [LARGE SCALE GENOMIC DNA]</scope>
    <source>
        <strain evidence="5 6">Comchoano-1</strain>
    </source>
</reference>
<evidence type="ECO:0000313" key="6">
    <source>
        <dbReference type="Proteomes" id="UP001055955"/>
    </source>
</evidence>
<keyword evidence="6" id="KW-1185">Reference proteome</keyword>
<dbReference type="RefSeq" id="WP_258567887.1">
    <property type="nucleotide sequence ID" value="NZ_CP092900.1"/>
</dbReference>
<evidence type="ECO:0000313" key="5">
    <source>
        <dbReference type="EMBL" id="UTC24103.1"/>
    </source>
</evidence>
<organism evidence="5 6">
    <name type="scientific">Candidatus Comchoanobacter bicostacola</name>
    <dbReference type="NCBI Taxonomy" id="2919598"/>
    <lineage>
        <taxon>Bacteria</taxon>
        <taxon>Pseudomonadati</taxon>
        <taxon>Pseudomonadota</taxon>
        <taxon>Gammaproteobacteria</taxon>
        <taxon>Candidatus Comchoanobacterales</taxon>
        <taxon>Candidatus Comchoanobacteraceae</taxon>
        <taxon>Candidatus Comchoanobacter</taxon>
    </lineage>
</organism>
<keyword evidence="1" id="KW-0677">Repeat</keyword>
<gene>
    <name evidence="5" type="ORF">MMH89_02535</name>
</gene>
<sequence>MIRNDYLKRRLDTYCAALNEHMNIKKGIFRREELFDELNHLEDGDICQILTLNHSMLVIKQGADYAFYDPNDVNPNLNVGTLELKSIVDQIFSYNTSTLINEGSSGALKSKAPLWLATLSSSIITHPPESEGLESSLSVAIPQKDYFYFLAAFINVGKPHLEQVSSEGVCYGLSLALRELIVQYGSVTKASNVFYVQLQILADLQKKSVAEGVVNTFNRGGPQVLPDDKFHEVKGLFSANVIALIELFQGSQNYTFNTSSQVRRRVGSGDIYSTFPPCALPLSIAYPTADIRHRGVMSTQSAYELYHWQGLSFLEQLAVVQRMYAETQVRGHELIVDKDIIRAIARRGTKHEWLFVAKRIYSDVPLLMECINQLPAIAAMIPKENHSNREIITGLNRLPEAVFQLVQSVAVDLLAAIQKEGFIIKHGDTLMHLAAVSIRADILPILASMGEATDSVNMFDETPLLKAIKYGKDTGVISWFLRHEVDSYASETNLSKLAFMAVTYQNGYSLNALFDSGLNPDLVCSSGQSLLMHAVKQGDIACLDALLTHKASTLAVKGKKTPLELALEYNHYKVAAHLIDKGADCIVNGKEALLDVLIASSNLLKVKMLIHALSSKGLVDVTFKSNAMSQAVICDIIVGAEIRRSDGKLYPLFERAIKEKNYPIVKKIIEYPNIGFDPLQKLMKILSKYEDEYAMKLLLPILSVVKNSSGETSLMLAVATSDVAYIQMLLEAGADINSVDSMGHTALMFAVKYNYDDVLKLLIDKGADLFVASKEGDTVVSLVLKYKSGACLRSLISNMKVPMMLEMVEKEPENVLRDLVDQIYQYKGYKELAMVFSKVCDSGEIMADYLLSEYAGESKAIAIICVSYASRTNNEFLLHKFFSSDHVAELQPEDIIFLMFYSVKLGSFTLLKYLLDLSQFEQSMLAEINSNGNTVIKMTALSSEPAHKKMHALLMSGSKGRKPLAIVQEKEVSIFSNSQMYKKKLSKAEEGKLKIDKGPMGSKDK</sequence>
<evidence type="ECO:0000256" key="4">
    <source>
        <dbReference type="SAM" id="MobiDB-lite"/>
    </source>
</evidence>
<proteinExistence type="predicted"/>
<dbReference type="SUPFAM" id="SSF48403">
    <property type="entry name" value="Ankyrin repeat"/>
    <property type="match status" value="2"/>
</dbReference>
<dbReference type="Gene3D" id="1.25.40.20">
    <property type="entry name" value="Ankyrin repeat-containing domain"/>
    <property type="match status" value="2"/>
</dbReference>
<dbReference type="PANTHER" id="PTHR24198:SF165">
    <property type="entry name" value="ANKYRIN REPEAT-CONTAINING PROTEIN-RELATED"/>
    <property type="match status" value="1"/>
</dbReference>
<name>A0ABY5DH55_9GAMM</name>
<dbReference type="PROSITE" id="PS50088">
    <property type="entry name" value="ANK_REPEAT"/>
    <property type="match status" value="3"/>
</dbReference>
<dbReference type="PANTHER" id="PTHR24198">
    <property type="entry name" value="ANKYRIN REPEAT AND PROTEIN KINASE DOMAIN-CONTAINING PROTEIN"/>
    <property type="match status" value="1"/>
</dbReference>
<dbReference type="InterPro" id="IPR036770">
    <property type="entry name" value="Ankyrin_rpt-contain_sf"/>
</dbReference>
<keyword evidence="2 3" id="KW-0040">ANK repeat</keyword>
<accession>A0ABY5DH55</accession>
<feature type="region of interest" description="Disordered" evidence="4">
    <location>
        <begin position="986"/>
        <end position="1005"/>
    </location>
</feature>
<dbReference type="PROSITE" id="PS50297">
    <property type="entry name" value="ANK_REP_REGION"/>
    <property type="match status" value="2"/>
</dbReference>
<protein>
    <submittedName>
        <fullName evidence="5">Ankyrin repeat domain-containing protein</fullName>
    </submittedName>
</protein>
<dbReference type="EMBL" id="CP092900">
    <property type="protein sequence ID" value="UTC24103.1"/>
    <property type="molecule type" value="Genomic_DNA"/>
</dbReference>
<feature type="repeat" description="ANK" evidence="3">
    <location>
        <begin position="742"/>
        <end position="774"/>
    </location>
</feature>
<feature type="repeat" description="ANK" evidence="3">
    <location>
        <begin position="709"/>
        <end position="741"/>
    </location>
</feature>
<dbReference type="SMART" id="SM00248">
    <property type="entry name" value="ANK"/>
    <property type="match status" value="6"/>
</dbReference>
<dbReference type="Proteomes" id="UP001055955">
    <property type="component" value="Chromosome"/>
</dbReference>